<feature type="transmembrane region" description="Helical" evidence="1">
    <location>
        <begin position="87"/>
        <end position="111"/>
    </location>
</feature>
<keyword evidence="1" id="KW-0812">Transmembrane</keyword>
<gene>
    <name evidence="2" type="ORF">J2S63_002273</name>
</gene>
<dbReference type="RefSeq" id="WP_310302042.1">
    <property type="nucleotide sequence ID" value="NZ_BAAAPS010000013.1"/>
</dbReference>
<protein>
    <submittedName>
        <fullName evidence="2">Uncharacterized protein</fullName>
    </submittedName>
</protein>
<keyword evidence="1" id="KW-1133">Transmembrane helix</keyword>
<dbReference type="EMBL" id="JAVDYG010000001">
    <property type="protein sequence ID" value="MDR7362720.1"/>
    <property type="molecule type" value="Genomic_DNA"/>
</dbReference>
<feature type="transmembrane region" description="Helical" evidence="1">
    <location>
        <begin position="55"/>
        <end position="75"/>
    </location>
</feature>
<organism evidence="2 3">
    <name type="scientific">Nocardioides marmoribigeumensis</name>
    <dbReference type="NCBI Taxonomy" id="433649"/>
    <lineage>
        <taxon>Bacteria</taxon>
        <taxon>Bacillati</taxon>
        <taxon>Actinomycetota</taxon>
        <taxon>Actinomycetes</taxon>
        <taxon>Propionibacteriales</taxon>
        <taxon>Nocardioidaceae</taxon>
        <taxon>Nocardioides</taxon>
    </lineage>
</organism>
<dbReference type="Proteomes" id="UP001183648">
    <property type="component" value="Unassembled WGS sequence"/>
</dbReference>
<evidence type="ECO:0000313" key="2">
    <source>
        <dbReference type="EMBL" id="MDR7362720.1"/>
    </source>
</evidence>
<accession>A0ABU2BVQ0</accession>
<evidence type="ECO:0000256" key="1">
    <source>
        <dbReference type="SAM" id="Phobius"/>
    </source>
</evidence>
<reference evidence="2 3" key="1">
    <citation type="submission" date="2023-07" db="EMBL/GenBank/DDBJ databases">
        <title>Sequencing the genomes of 1000 actinobacteria strains.</title>
        <authorList>
            <person name="Klenk H.-P."/>
        </authorList>
    </citation>
    <scope>NUCLEOTIDE SEQUENCE [LARGE SCALE GENOMIC DNA]</scope>
    <source>
        <strain evidence="2 3">DSM 19426</strain>
    </source>
</reference>
<keyword evidence="3" id="KW-1185">Reference proteome</keyword>
<evidence type="ECO:0000313" key="3">
    <source>
        <dbReference type="Proteomes" id="UP001183648"/>
    </source>
</evidence>
<name>A0ABU2BVQ0_9ACTN</name>
<comment type="caution">
    <text evidence="2">The sequence shown here is derived from an EMBL/GenBank/DDBJ whole genome shotgun (WGS) entry which is preliminary data.</text>
</comment>
<feature type="transmembrane region" description="Helical" evidence="1">
    <location>
        <begin position="123"/>
        <end position="145"/>
    </location>
</feature>
<sequence length="162" mass="17282">MGGRPWPARLLALSMLLWGVAAIGGSVGILGAPDGSAMSWDTAWLVHTPFSDWLVPGLLLLGVGLVSLVAGALLVRDLVRRTSRAWVGTALLLVALVHVAWIAGEVALLWGPVSGTDATTRRFFLVFWAVYVPWALLDLALAAVWRGRGVRRPSHAPARPGH</sequence>
<keyword evidence="1" id="KW-0472">Membrane</keyword>
<proteinExistence type="predicted"/>